<dbReference type="Proteomes" id="UP000255317">
    <property type="component" value="Unassembled WGS sequence"/>
</dbReference>
<evidence type="ECO:0000256" key="1">
    <source>
        <dbReference type="SAM" id="SignalP"/>
    </source>
</evidence>
<dbReference type="AlphaFoldDB" id="A0A370Q8L3"/>
<evidence type="ECO:0000313" key="2">
    <source>
        <dbReference type="EMBL" id="RDK84712.1"/>
    </source>
</evidence>
<keyword evidence="1" id="KW-0732">Signal</keyword>
<dbReference type="EMBL" id="QRAO01000004">
    <property type="protein sequence ID" value="RDK84712.1"/>
    <property type="molecule type" value="Genomic_DNA"/>
</dbReference>
<dbReference type="OrthoDB" id="785995at2"/>
<dbReference type="SUPFAM" id="SSF55486">
    <property type="entry name" value="Metalloproteases ('zincins'), catalytic domain"/>
    <property type="match status" value="1"/>
</dbReference>
<dbReference type="GO" id="GO:0008237">
    <property type="term" value="F:metallopeptidase activity"/>
    <property type="evidence" value="ECO:0007669"/>
    <property type="project" value="InterPro"/>
</dbReference>
<evidence type="ECO:0000313" key="3">
    <source>
        <dbReference type="Proteomes" id="UP000255317"/>
    </source>
</evidence>
<accession>A0A370Q8L3</accession>
<name>A0A370Q8L3_9FLAO</name>
<sequence>MKILKYGVLGALCLSLTLVSCSKDEDTTIPENDQSETASTTREIPQEVIEAAQTLELNTNFIRYDEFYFPDGTSEERLFFEEDITMTETQLFELAEAAEIAKENRQYSTFNLVSQGRNISIIGYTGGSQALSNKERTALQWAVNNYNRLSGVSISFTLTFGTNYQNKDMVVYNNTVNNPGGAGGSAGFPSNGLPYKYVQIYGLSGYSTNVNEHVITHEIGHSVGFRHTDWFSRQSCGQNVNEGSGGVGAVHIAGTPTGYDPTSIMLACFSASADGEFNGNDITALRAMY</sequence>
<organism evidence="2 3">
    <name type="scientific">Marinirhabdus gelatinilytica</name>
    <dbReference type="NCBI Taxonomy" id="1703343"/>
    <lineage>
        <taxon>Bacteria</taxon>
        <taxon>Pseudomonadati</taxon>
        <taxon>Bacteroidota</taxon>
        <taxon>Flavobacteriia</taxon>
        <taxon>Flavobacteriales</taxon>
        <taxon>Flavobacteriaceae</taxon>
    </lineage>
</organism>
<feature type="chain" id="PRO_5017050678" evidence="1">
    <location>
        <begin position="23"/>
        <end position="289"/>
    </location>
</feature>
<dbReference type="Gene3D" id="3.40.390.10">
    <property type="entry name" value="Collagenase (Catalytic Domain)"/>
    <property type="match status" value="1"/>
</dbReference>
<keyword evidence="3" id="KW-1185">Reference proteome</keyword>
<dbReference type="PROSITE" id="PS51257">
    <property type="entry name" value="PROKAR_LIPOPROTEIN"/>
    <property type="match status" value="1"/>
</dbReference>
<gene>
    <name evidence="2" type="ORF">C8D94_10484</name>
</gene>
<comment type="caution">
    <text evidence="2">The sequence shown here is derived from an EMBL/GenBank/DDBJ whole genome shotgun (WGS) entry which is preliminary data.</text>
</comment>
<dbReference type="Pfam" id="PF12388">
    <property type="entry name" value="Peptidase_M57"/>
    <property type="match status" value="1"/>
</dbReference>
<proteinExistence type="predicted"/>
<protein>
    <submittedName>
        <fullName evidence="2">Dual-action HEIGH metallo-peptidase</fullName>
    </submittedName>
</protein>
<reference evidence="2 3" key="1">
    <citation type="submission" date="2018-07" db="EMBL/GenBank/DDBJ databases">
        <title>Genomic Encyclopedia of Type Strains, Phase IV (KMG-IV): sequencing the most valuable type-strain genomes for metagenomic binning, comparative biology and taxonomic classification.</title>
        <authorList>
            <person name="Goeker M."/>
        </authorList>
    </citation>
    <scope>NUCLEOTIDE SEQUENCE [LARGE SCALE GENOMIC DNA]</scope>
    <source>
        <strain evidence="2 3">DSM 101478</strain>
    </source>
</reference>
<dbReference type="RefSeq" id="WP_115124133.1">
    <property type="nucleotide sequence ID" value="NZ_QRAO01000004.1"/>
</dbReference>
<dbReference type="InterPro" id="IPR024653">
    <property type="entry name" value="Peptidase_M10/M27/M57"/>
</dbReference>
<feature type="signal peptide" evidence="1">
    <location>
        <begin position="1"/>
        <end position="22"/>
    </location>
</feature>
<dbReference type="InterPro" id="IPR024079">
    <property type="entry name" value="MetalloPept_cat_dom_sf"/>
</dbReference>